<keyword evidence="1" id="KW-0472">Membrane</keyword>
<dbReference type="RefSeq" id="WP_284304298.1">
    <property type="nucleotide sequence ID" value="NZ_BSUO01000001.1"/>
</dbReference>
<dbReference type="EMBL" id="BSUO01000001">
    <property type="protein sequence ID" value="GMA40631.1"/>
    <property type="molecule type" value="Genomic_DNA"/>
</dbReference>
<keyword evidence="1" id="KW-0812">Transmembrane</keyword>
<sequence>MTGTGEAVLFWIVGPIMVLGALGLAFSKRAVYAALSMVLVMILLGIMYLAQGADFLGIVQIFVYSGAVMMLFLFVVMMIGVDASESRLETMKGHRFVSVLLGLGLALLLGTALAQVTYRQGATIAEINAAGNVVGLGHMIFGPYMAAFQMVGALLVVAAVAAMVLAHRERLLPKPSQRTWSERRIRENKHVAGLPAPGVYARHNAVDTPALLPDGTPSELSVSRILVARQQLSDAEKFAGPTENIEKELEEGTER</sequence>
<organism evidence="2 3">
    <name type="scientific">Mobilicoccus caccae</name>
    <dbReference type="NCBI Taxonomy" id="1859295"/>
    <lineage>
        <taxon>Bacteria</taxon>
        <taxon>Bacillati</taxon>
        <taxon>Actinomycetota</taxon>
        <taxon>Actinomycetes</taxon>
        <taxon>Micrococcales</taxon>
        <taxon>Dermatophilaceae</taxon>
        <taxon>Mobilicoccus</taxon>
    </lineage>
</organism>
<comment type="subcellular location">
    <subcellularLocation>
        <location evidence="1">Cell membrane</location>
        <topology evidence="1">Multi-pass membrane protein</topology>
    </subcellularLocation>
</comment>
<dbReference type="Gene3D" id="1.20.120.1200">
    <property type="entry name" value="NADH-ubiquinone/plastoquinone oxidoreductase chain 6, subunit NuoJ"/>
    <property type="match status" value="1"/>
</dbReference>
<evidence type="ECO:0000313" key="3">
    <source>
        <dbReference type="Proteomes" id="UP001157126"/>
    </source>
</evidence>
<keyword evidence="3" id="KW-1185">Reference proteome</keyword>
<keyword evidence="1" id="KW-1003">Cell membrane</keyword>
<name>A0ABQ6ISG1_9MICO</name>
<dbReference type="NCBIfam" id="NF005165">
    <property type="entry name" value="PRK06638.1-5"/>
    <property type="match status" value="1"/>
</dbReference>
<dbReference type="Proteomes" id="UP001157126">
    <property type="component" value="Unassembled WGS sequence"/>
</dbReference>
<dbReference type="Pfam" id="PF00499">
    <property type="entry name" value="Oxidored_q3"/>
    <property type="match status" value="1"/>
</dbReference>
<comment type="similarity">
    <text evidence="1">Belongs to the complex I subunit 6 family.</text>
</comment>
<dbReference type="InterPro" id="IPR042106">
    <property type="entry name" value="Nuo/plastoQ_OxRdtase_6_NuoJ"/>
</dbReference>
<reference evidence="3" key="1">
    <citation type="journal article" date="2019" name="Int. J. Syst. Evol. Microbiol.">
        <title>The Global Catalogue of Microorganisms (GCM) 10K type strain sequencing project: providing services to taxonomists for standard genome sequencing and annotation.</title>
        <authorList>
            <consortium name="The Broad Institute Genomics Platform"/>
            <consortium name="The Broad Institute Genome Sequencing Center for Infectious Disease"/>
            <person name="Wu L."/>
            <person name="Ma J."/>
        </authorList>
    </citation>
    <scope>NUCLEOTIDE SEQUENCE [LARGE SCALE GENOMIC DNA]</scope>
    <source>
        <strain evidence="3">NBRC 113072</strain>
    </source>
</reference>
<feature type="transmembrane region" description="Helical" evidence="1">
    <location>
        <begin position="32"/>
        <end position="49"/>
    </location>
</feature>
<feature type="transmembrane region" description="Helical" evidence="1">
    <location>
        <begin position="7"/>
        <end position="26"/>
    </location>
</feature>
<keyword evidence="1" id="KW-0874">Quinone</keyword>
<gene>
    <name evidence="2" type="ORF">GCM10025883_26760</name>
</gene>
<evidence type="ECO:0000256" key="1">
    <source>
        <dbReference type="RuleBase" id="RU004429"/>
    </source>
</evidence>
<evidence type="ECO:0000313" key="2">
    <source>
        <dbReference type="EMBL" id="GMA40631.1"/>
    </source>
</evidence>
<dbReference type="PANTHER" id="PTHR33269">
    <property type="entry name" value="NADH-UBIQUINONE OXIDOREDUCTASE CHAIN 6"/>
    <property type="match status" value="1"/>
</dbReference>
<dbReference type="InterPro" id="IPR001457">
    <property type="entry name" value="NADH_UbQ/plastoQ_OxRdtase_su6"/>
</dbReference>
<dbReference type="EC" id="7.1.1.-" evidence="1"/>
<feature type="transmembrane region" description="Helical" evidence="1">
    <location>
        <begin position="147"/>
        <end position="166"/>
    </location>
</feature>
<feature type="transmembrane region" description="Helical" evidence="1">
    <location>
        <begin position="61"/>
        <end position="81"/>
    </location>
</feature>
<comment type="catalytic activity">
    <reaction evidence="1">
        <text>a quinone + NADH + 5 H(+)(in) = a quinol + NAD(+) + 4 H(+)(out)</text>
        <dbReference type="Rhea" id="RHEA:57888"/>
        <dbReference type="ChEBI" id="CHEBI:15378"/>
        <dbReference type="ChEBI" id="CHEBI:24646"/>
        <dbReference type="ChEBI" id="CHEBI:57540"/>
        <dbReference type="ChEBI" id="CHEBI:57945"/>
        <dbReference type="ChEBI" id="CHEBI:132124"/>
    </reaction>
</comment>
<keyword evidence="1" id="KW-0520">NAD</keyword>
<comment type="caution">
    <text evidence="2">The sequence shown here is derived from an EMBL/GenBank/DDBJ whole genome shotgun (WGS) entry which is preliminary data.</text>
</comment>
<dbReference type="PANTHER" id="PTHR33269:SF19">
    <property type="entry name" value="NADH-QUINONE OXIDOREDUCTASE SUBUNIT J"/>
    <property type="match status" value="1"/>
</dbReference>
<proteinExistence type="inferred from homology"/>
<protein>
    <recommendedName>
        <fullName evidence="1">NADH-quinone oxidoreductase subunit J</fullName>
        <ecNumber evidence="1">7.1.1.-</ecNumber>
    </recommendedName>
</protein>
<keyword evidence="1" id="KW-1133">Transmembrane helix</keyword>
<feature type="transmembrane region" description="Helical" evidence="1">
    <location>
        <begin position="93"/>
        <end position="114"/>
    </location>
</feature>
<accession>A0ABQ6ISG1</accession>
<comment type="function">
    <text evidence="1">NDH-1 shuttles electrons from NADH, via FMN and iron-sulfur (Fe-S) centers, to quinones in the respiratory chain. Couples the redox reaction to proton translocation (for every two electrons transferred, four hydrogen ions are translocated across the cytoplasmic membrane), and thus conserves the redox energy in a proton gradient.</text>
</comment>